<dbReference type="AlphaFoldDB" id="A0A194VDX4"/>
<accession>A0A194VDX4</accession>
<sequence>MELPSSPSVPMILHPGCERDWAHQQHALDHTLRWTEAKQTDSLPLRRSSVLSMKRRASQPDVARRTDKRRRINRPVVITKQRSAVDKNKSAGDWELLLKSSLQSLQGLYEKMDVPVTPKSQVLGNRFPIGLMENDHATMASKAMHHAAGCCSEGGINEDDIYNSSSSETDDASDSDNTSEGPATPEAGAMQINEDVDIDIELTPGAYPGVPSLGAYPHLR</sequence>
<reference evidence="3" key="1">
    <citation type="submission" date="2014-12" db="EMBL/GenBank/DDBJ databases">
        <title>Genome Sequence of Valsa Canker Pathogens Uncovers a Specific Adaption of Colonization on Woody Bark.</title>
        <authorList>
            <person name="Yin Z."/>
            <person name="Liu H."/>
            <person name="Gao X."/>
            <person name="Li Z."/>
            <person name="Song N."/>
            <person name="Ke X."/>
            <person name="Dai Q."/>
            <person name="Wu Y."/>
            <person name="Sun Y."/>
            <person name="Xu J.-R."/>
            <person name="Kang Z.K."/>
            <person name="Wang L."/>
            <person name="Huang L."/>
        </authorList>
    </citation>
    <scope>NUCLEOTIDE SEQUENCE [LARGE SCALE GENOMIC DNA]</scope>
    <source>
        <strain evidence="3">SXYL134</strain>
    </source>
</reference>
<dbReference type="EMBL" id="KN714794">
    <property type="protein sequence ID" value="KUI61981.1"/>
    <property type="molecule type" value="Genomic_DNA"/>
</dbReference>
<name>A0A194VDX4_CYTMA</name>
<keyword evidence="3" id="KW-1185">Reference proteome</keyword>
<evidence type="ECO:0000313" key="2">
    <source>
        <dbReference type="EMBL" id="KUI61981.1"/>
    </source>
</evidence>
<organism evidence="2 3">
    <name type="scientific">Cytospora mali</name>
    <name type="common">Apple Valsa canker fungus</name>
    <name type="synonym">Valsa mali</name>
    <dbReference type="NCBI Taxonomy" id="578113"/>
    <lineage>
        <taxon>Eukaryota</taxon>
        <taxon>Fungi</taxon>
        <taxon>Dikarya</taxon>
        <taxon>Ascomycota</taxon>
        <taxon>Pezizomycotina</taxon>
        <taxon>Sordariomycetes</taxon>
        <taxon>Sordariomycetidae</taxon>
        <taxon>Diaporthales</taxon>
        <taxon>Cytosporaceae</taxon>
        <taxon>Cytospora</taxon>
    </lineage>
</organism>
<proteinExistence type="predicted"/>
<gene>
    <name evidence="2" type="ORF">VP1G_09122</name>
</gene>
<evidence type="ECO:0000256" key="1">
    <source>
        <dbReference type="SAM" id="MobiDB-lite"/>
    </source>
</evidence>
<dbReference type="Proteomes" id="UP000078576">
    <property type="component" value="Unassembled WGS sequence"/>
</dbReference>
<protein>
    <submittedName>
        <fullName evidence="2">Uncharacterized protein</fullName>
    </submittedName>
</protein>
<dbReference type="OrthoDB" id="5200774at2759"/>
<evidence type="ECO:0000313" key="3">
    <source>
        <dbReference type="Proteomes" id="UP000078576"/>
    </source>
</evidence>
<feature type="region of interest" description="Disordered" evidence="1">
    <location>
        <begin position="158"/>
        <end position="197"/>
    </location>
</feature>